<name>A0ABV1NH85_9GAMM</name>
<dbReference type="InterPro" id="IPR001021">
    <property type="entry name" value="Ribosomal_bL25_long"/>
</dbReference>
<dbReference type="InterPro" id="IPR011035">
    <property type="entry name" value="Ribosomal_bL25/Gln-tRNA_synth"/>
</dbReference>
<comment type="subunit">
    <text evidence="5">Part of the 50S ribosomal subunit; part of the 5S rRNA/L5/L18/L25 subcomplex. Contacts the 5S rRNA. Binds to the 5S rRNA independently of L5 and L18.</text>
</comment>
<comment type="similarity">
    <text evidence="5">Belongs to the bacterial ribosomal protein bL25 family. CTC subfamily.</text>
</comment>
<dbReference type="InterPro" id="IPR020055">
    <property type="entry name" value="Ribosomal_bL25_short"/>
</dbReference>
<evidence type="ECO:0000256" key="3">
    <source>
        <dbReference type="ARBA" id="ARBA00022980"/>
    </source>
</evidence>
<organism evidence="9 10">
    <name type="scientific">Halomonas aquatica</name>
    <dbReference type="NCBI Taxonomy" id="3151123"/>
    <lineage>
        <taxon>Bacteria</taxon>
        <taxon>Pseudomonadati</taxon>
        <taxon>Pseudomonadota</taxon>
        <taxon>Gammaproteobacteria</taxon>
        <taxon>Oceanospirillales</taxon>
        <taxon>Halomonadaceae</taxon>
        <taxon>Halomonas</taxon>
    </lineage>
</organism>
<dbReference type="Gene3D" id="2.40.240.10">
    <property type="entry name" value="Ribosomal Protein L25, Chain P"/>
    <property type="match status" value="1"/>
</dbReference>
<dbReference type="CDD" id="cd00495">
    <property type="entry name" value="Ribosomal_L25_TL5_CTC"/>
    <property type="match status" value="1"/>
</dbReference>
<dbReference type="NCBIfam" id="NF004128">
    <property type="entry name" value="PRK05618.1-2"/>
    <property type="match status" value="1"/>
</dbReference>
<dbReference type="InterPro" id="IPR037121">
    <property type="entry name" value="Ribosomal_bL25_C"/>
</dbReference>
<feature type="compositionally biased region" description="Acidic residues" evidence="6">
    <location>
        <begin position="216"/>
        <end position="230"/>
    </location>
</feature>
<sequence length="230" mass="25260">MSDYTLNASVRNDLGKGASRRLRRANEQVPAIIYGGEQAPQPIAVDKTSFYKALEDEAFFSSLINLQVDGKSQQVVVRDLQRHPFKPLVTHADFLRVDATHEITLRVPLHVVGEDACKAIKDEDGELHLLTSDIEISCLPKDLPEYLEIDISDVELGTTLHLSDLKVPAGVTVVALSHGEDHDNAMLSVTKAKVRVDEDEEEGEEAAGEEAKGEESKDDESKGEDEGDTE</sequence>
<dbReference type="Proteomes" id="UP001442468">
    <property type="component" value="Unassembled WGS sequence"/>
</dbReference>
<gene>
    <name evidence="5" type="primary">rplY</name>
    <name evidence="5" type="synonym">ctc</name>
    <name evidence="9" type="ORF">ABE960_12830</name>
</gene>
<keyword evidence="2 5" id="KW-0694">RNA-binding</keyword>
<dbReference type="InterPro" id="IPR029751">
    <property type="entry name" value="Ribosomal_L25_dom"/>
</dbReference>
<evidence type="ECO:0000256" key="1">
    <source>
        <dbReference type="ARBA" id="ARBA00022730"/>
    </source>
</evidence>
<keyword evidence="3 5" id="KW-0689">Ribosomal protein</keyword>
<dbReference type="NCBIfam" id="NF004130">
    <property type="entry name" value="PRK05618.1-5"/>
    <property type="match status" value="1"/>
</dbReference>
<dbReference type="HAMAP" id="MF_01334">
    <property type="entry name" value="Ribosomal_bL25_CTC"/>
    <property type="match status" value="1"/>
</dbReference>
<dbReference type="SUPFAM" id="SSF50715">
    <property type="entry name" value="Ribosomal protein L25-like"/>
    <property type="match status" value="1"/>
</dbReference>
<comment type="caution">
    <text evidence="9">The sequence shown here is derived from an EMBL/GenBank/DDBJ whole genome shotgun (WGS) entry which is preliminary data.</text>
</comment>
<dbReference type="HAMAP" id="MF_01336">
    <property type="entry name" value="Ribosomal_bL25"/>
    <property type="match status" value="1"/>
</dbReference>
<evidence type="ECO:0000256" key="4">
    <source>
        <dbReference type="ARBA" id="ARBA00023274"/>
    </source>
</evidence>
<feature type="domain" description="Large ribosomal subunit protein bL25 beta" evidence="8">
    <location>
        <begin position="102"/>
        <end position="191"/>
    </location>
</feature>
<evidence type="ECO:0000256" key="6">
    <source>
        <dbReference type="SAM" id="MobiDB-lite"/>
    </source>
</evidence>
<keyword evidence="10" id="KW-1185">Reference proteome</keyword>
<evidence type="ECO:0000313" key="10">
    <source>
        <dbReference type="Proteomes" id="UP001442468"/>
    </source>
</evidence>
<dbReference type="PANTHER" id="PTHR33284:SF1">
    <property type="entry name" value="RIBOSOMAL PROTEIN L25_GLN-TRNA SYNTHETASE, ANTI-CODON-BINDING DOMAIN-CONTAINING PROTEIN"/>
    <property type="match status" value="1"/>
</dbReference>
<dbReference type="InterPro" id="IPR020930">
    <property type="entry name" value="Ribosomal_uL5_bac-type"/>
</dbReference>
<evidence type="ECO:0000256" key="2">
    <source>
        <dbReference type="ARBA" id="ARBA00022884"/>
    </source>
</evidence>
<feature type="region of interest" description="Disordered" evidence="6">
    <location>
        <begin position="193"/>
        <end position="230"/>
    </location>
</feature>
<dbReference type="PANTHER" id="PTHR33284">
    <property type="entry name" value="RIBOSOMAL PROTEIN L25/GLN-TRNA SYNTHETASE, ANTI-CODON-BINDING DOMAIN-CONTAINING PROTEIN"/>
    <property type="match status" value="1"/>
</dbReference>
<evidence type="ECO:0000256" key="5">
    <source>
        <dbReference type="HAMAP-Rule" id="MF_01334"/>
    </source>
</evidence>
<proteinExistence type="inferred from homology"/>
<keyword evidence="1 5" id="KW-0699">rRNA-binding</keyword>
<dbReference type="InterPro" id="IPR020057">
    <property type="entry name" value="Ribosomal_bL25_b-dom"/>
</dbReference>
<feature type="domain" description="Large ribosomal subunit protein bL25 L25" evidence="7">
    <location>
        <begin position="6"/>
        <end position="94"/>
    </location>
</feature>
<feature type="compositionally biased region" description="Acidic residues" evidence="6">
    <location>
        <begin position="197"/>
        <end position="208"/>
    </location>
</feature>
<comment type="function">
    <text evidence="5">This is one of the proteins that binds to the 5S RNA in the ribosome where it forms part of the central protuberance.</text>
</comment>
<dbReference type="Gene3D" id="2.170.120.20">
    <property type="entry name" value="Ribosomal protein L25, beta domain"/>
    <property type="match status" value="1"/>
</dbReference>
<evidence type="ECO:0000259" key="7">
    <source>
        <dbReference type="Pfam" id="PF01386"/>
    </source>
</evidence>
<reference evidence="9 10" key="1">
    <citation type="submission" date="2024-05" db="EMBL/GenBank/DDBJ databases">
        <title>Halomonas sp. SSM6 16S ribosomal RNA gene Genome sequencing and assembly.</title>
        <authorList>
            <person name="Yook S."/>
        </authorList>
    </citation>
    <scope>NUCLEOTIDE SEQUENCE [LARGE SCALE GENOMIC DNA]</scope>
    <source>
        <strain evidence="9 10">SSM6</strain>
    </source>
</reference>
<protein>
    <recommendedName>
        <fullName evidence="5">Large ribosomal subunit protein bL25</fullName>
    </recommendedName>
    <alternativeName>
        <fullName evidence="5">General stress protein CTC</fullName>
    </alternativeName>
</protein>
<keyword evidence="4 5" id="KW-0687">Ribonucleoprotein</keyword>
<evidence type="ECO:0000313" key="9">
    <source>
        <dbReference type="EMBL" id="MEQ6918409.1"/>
    </source>
</evidence>
<dbReference type="InterPro" id="IPR020056">
    <property type="entry name" value="Rbsml_bL25/Gln-tRNA_synth_N"/>
</dbReference>
<dbReference type="NCBIfam" id="TIGR00731">
    <property type="entry name" value="bL25_bact_ctc"/>
    <property type="match status" value="1"/>
</dbReference>
<evidence type="ECO:0000259" key="8">
    <source>
        <dbReference type="Pfam" id="PF14693"/>
    </source>
</evidence>
<dbReference type="NCBIfam" id="NF004612">
    <property type="entry name" value="PRK05943.1"/>
    <property type="match status" value="1"/>
</dbReference>
<dbReference type="Pfam" id="PF01386">
    <property type="entry name" value="Ribosomal_L25p"/>
    <property type="match status" value="1"/>
</dbReference>
<accession>A0ABV1NH85</accession>
<dbReference type="Pfam" id="PF14693">
    <property type="entry name" value="Ribosomal_TL5_C"/>
    <property type="match status" value="1"/>
</dbReference>
<dbReference type="GO" id="GO:0005840">
    <property type="term" value="C:ribosome"/>
    <property type="evidence" value="ECO:0007669"/>
    <property type="project" value="UniProtKB-KW"/>
</dbReference>
<dbReference type="RefSeq" id="WP_349762673.1">
    <property type="nucleotide sequence ID" value="NZ_JBEGCJ010000005.1"/>
</dbReference>
<dbReference type="EMBL" id="JBEGCJ010000005">
    <property type="protein sequence ID" value="MEQ6918409.1"/>
    <property type="molecule type" value="Genomic_DNA"/>
</dbReference>